<evidence type="ECO:0000313" key="9">
    <source>
        <dbReference type="Proteomes" id="UP001138997"/>
    </source>
</evidence>
<organism evidence="8 9">
    <name type="scientific">Kineosporia babensis</name>
    <dbReference type="NCBI Taxonomy" id="499548"/>
    <lineage>
        <taxon>Bacteria</taxon>
        <taxon>Bacillati</taxon>
        <taxon>Actinomycetota</taxon>
        <taxon>Actinomycetes</taxon>
        <taxon>Kineosporiales</taxon>
        <taxon>Kineosporiaceae</taxon>
        <taxon>Kineosporia</taxon>
    </lineage>
</organism>
<dbReference type="InterPro" id="IPR011008">
    <property type="entry name" value="Dimeric_a/b-barrel"/>
</dbReference>
<name>A0A9X1SR84_9ACTN</name>
<keyword evidence="3" id="KW-0479">Metal-binding</keyword>
<protein>
    <recommendedName>
        <fullName evidence="10">Dyp-type peroxidase family</fullName>
    </recommendedName>
</protein>
<dbReference type="EMBL" id="JAJOMB010000001">
    <property type="protein sequence ID" value="MCD5309339.1"/>
    <property type="molecule type" value="Genomic_DNA"/>
</dbReference>
<evidence type="ECO:0000256" key="7">
    <source>
        <dbReference type="SAM" id="MobiDB-lite"/>
    </source>
</evidence>
<accession>A0A9X1SR84</accession>
<reference evidence="8" key="1">
    <citation type="submission" date="2021-11" db="EMBL/GenBank/DDBJ databases">
        <title>Streptomyces corallinus and Kineosporia corallina sp. nov., two new coral-derived marine actinobacteria.</title>
        <authorList>
            <person name="Buangrab K."/>
            <person name="Sutthacheep M."/>
            <person name="Yeemin T."/>
            <person name="Harunari E."/>
            <person name="Igarashi Y."/>
            <person name="Sripreechasak P."/>
            <person name="Kanchanasin P."/>
            <person name="Tanasupawat S."/>
            <person name="Phongsopitanun W."/>
        </authorList>
    </citation>
    <scope>NUCLEOTIDE SEQUENCE</scope>
    <source>
        <strain evidence="8">JCM 31032</strain>
    </source>
</reference>
<keyword evidence="4" id="KW-0560">Oxidoreductase</keyword>
<dbReference type="GO" id="GO:0005829">
    <property type="term" value="C:cytosol"/>
    <property type="evidence" value="ECO:0007669"/>
    <property type="project" value="TreeGrafter"/>
</dbReference>
<keyword evidence="2" id="KW-0575">Peroxidase</keyword>
<feature type="region of interest" description="Disordered" evidence="7">
    <location>
        <begin position="282"/>
        <end position="303"/>
    </location>
</feature>
<evidence type="ECO:0008006" key="10">
    <source>
        <dbReference type="Google" id="ProtNLM"/>
    </source>
</evidence>
<keyword evidence="5" id="KW-0408">Iron</keyword>
<dbReference type="PANTHER" id="PTHR30521">
    <property type="entry name" value="DEFERROCHELATASE/PEROXIDASE"/>
    <property type="match status" value="1"/>
</dbReference>
<comment type="caution">
    <text evidence="8">The sequence shown here is derived from an EMBL/GenBank/DDBJ whole genome shotgun (WGS) entry which is preliminary data.</text>
</comment>
<feature type="region of interest" description="Disordered" evidence="7">
    <location>
        <begin position="622"/>
        <end position="683"/>
    </location>
</feature>
<evidence type="ECO:0000256" key="2">
    <source>
        <dbReference type="ARBA" id="ARBA00022559"/>
    </source>
</evidence>
<dbReference type="SUPFAM" id="SSF54909">
    <property type="entry name" value="Dimeric alpha+beta barrel"/>
    <property type="match status" value="1"/>
</dbReference>
<evidence type="ECO:0000256" key="3">
    <source>
        <dbReference type="ARBA" id="ARBA00022723"/>
    </source>
</evidence>
<gene>
    <name evidence="8" type="ORF">LR394_00395</name>
</gene>
<evidence type="ECO:0000256" key="4">
    <source>
        <dbReference type="ARBA" id="ARBA00023002"/>
    </source>
</evidence>
<dbReference type="GO" id="GO:0004601">
    <property type="term" value="F:peroxidase activity"/>
    <property type="evidence" value="ECO:0007669"/>
    <property type="project" value="UniProtKB-KW"/>
</dbReference>
<dbReference type="AlphaFoldDB" id="A0A9X1SR84"/>
<dbReference type="GO" id="GO:0020037">
    <property type="term" value="F:heme binding"/>
    <property type="evidence" value="ECO:0007669"/>
    <property type="project" value="InterPro"/>
</dbReference>
<feature type="compositionally biased region" description="Basic and acidic residues" evidence="7">
    <location>
        <begin position="661"/>
        <end position="683"/>
    </location>
</feature>
<dbReference type="PROSITE" id="PS51404">
    <property type="entry name" value="DYP_PEROXIDASE"/>
    <property type="match status" value="1"/>
</dbReference>
<dbReference type="Proteomes" id="UP001138997">
    <property type="component" value="Unassembled WGS sequence"/>
</dbReference>
<evidence type="ECO:0000256" key="1">
    <source>
        <dbReference type="ARBA" id="ARBA00001970"/>
    </source>
</evidence>
<dbReference type="GO" id="GO:0046872">
    <property type="term" value="F:metal ion binding"/>
    <property type="evidence" value="ECO:0007669"/>
    <property type="project" value="UniProtKB-KW"/>
</dbReference>
<proteinExistence type="inferred from homology"/>
<dbReference type="RefSeq" id="WP_231438267.1">
    <property type="nucleotide sequence ID" value="NZ_JAJOMB010000001.1"/>
</dbReference>
<evidence type="ECO:0000313" key="8">
    <source>
        <dbReference type="EMBL" id="MCD5309339.1"/>
    </source>
</evidence>
<comment type="cofactor">
    <cofactor evidence="1">
        <name>heme b</name>
        <dbReference type="ChEBI" id="CHEBI:60344"/>
    </cofactor>
</comment>
<dbReference type="PANTHER" id="PTHR30521:SF0">
    <property type="entry name" value="DYP-TYPE PEROXIDASE FAMILY PROTEIN"/>
    <property type="match status" value="1"/>
</dbReference>
<keyword evidence="9" id="KW-1185">Reference proteome</keyword>
<evidence type="ECO:0000256" key="5">
    <source>
        <dbReference type="ARBA" id="ARBA00023004"/>
    </source>
</evidence>
<evidence type="ECO:0000256" key="6">
    <source>
        <dbReference type="ARBA" id="ARBA00025737"/>
    </source>
</evidence>
<comment type="similarity">
    <text evidence="6">Belongs to the DyP-type peroxidase family.</text>
</comment>
<dbReference type="InterPro" id="IPR006314">
    <property type="entry name" value="Dyp_peroxidase"/>
</dbReference>
<sequence length="812" mass="87409">MPTNLRPALLRRVLPAPLIDRLPAGLVHEYVNPPTGTRLRVLTVMARVPDGAVEGLRATLAEIDAGDSPFLRVPGTHFARLTVMASEQFRPQTSPDPSRMTLRSKLLHLVMHGNRDQEPDRPEVSFLLFTASYDGRGNSAESDQAHYAEQLRTGLGARADLIWGQCEGYPGHQDPAAFAGFLTEYQLRSGYVFSASDSEPTVEEVRGALALRRQITDLALETEGMDQAALAARLRKEWEKRPASGFLDDLSDLTPNDLSWSTAPAPAVRAPDRVHAPAGAVPVQQEPETHAPVSTPEEPDVPRVKRLGGGTPLTDPDLTDVQNLVSSGYPRHHAARHLLLEVTDPAAARDWLAALIEHVPTAGWAENLVDQLGRDVEGADAGTPTKDRPSSPTFAAHVAVSYTGLSALGLPPAELEGFPDEFTAGMAARESGLIPGTGTTTWQTPFSDAGSPDLLLMLSAPDHATLDAELQHRPQVVPGEGSGLIVLDSIEAGRISDEPSPDGVRAAGFREHFGFVDGLTQPRVHGVTTGRHSAELPPGEALLGYEDIDGDTAGAGLPAAIGLNGSFLVWRKLEQDVAGFDELIRELAENMIDRSPAILAAGTDPTELAAAKLMGRWRDGTPVTLSTEGPRPALAKQPFSFQESDSEGYGCPVGAHVRRANPRDSRPKDHDPDKHQNQKPHLESELAQRHRMLRRGIPYGLPVSAGIWAGAPTPDVNDEVPDGERGLLFVALVGDIHRQFEFVQAHWMSDGNAFRLGSDRDVISGAAPAGSKFVAQGRCPAFVEQRKQVVTCRGGEYFLLPGIKALRRIARG</sequence>